<evidence type="ECO:0000313" key="3">
    <source>
        <dbReference type="Proteomes" id="UP001234178"/>
    </source>
</evidence>
<reference evidence="2 3" key="1">
    <citation type="journal article" date="2023" name="Nucleic Acids Res.">
        <title>The hologenome of Daphnia magna reveals possible DNA methylation and microbiome-mediated evolution of the host genome.</title>
        <authorList>
            <person name="Chaturvedi A."/>
            <person name="Li X."/>
            <person name="Dhandapani V."/>
            <person name="Marshall H."/>
            <person name="Kissane S."/>
            <person name="Cuenca-Cambronero M."/>
            <person name="Asole G."/>
            <person name="Calvet F."/>
            <person name="Ruiz-Romero M."/>
            <person name="Marangio P."/>
            <person name="Guigo R."/>
            <person name="Rago D."/>
            <person name="Mirbahai L."/>
            <person name="Eastwood N."/>
            <person name="Colbourne J.K."/>
            <person name="Zhou J."/>
            <person name="Mallon E."/>
            <person name="Orsini L."/>
        </authorList>
    </citation>
    <scope>NUCLEOTIDE SEQUENCE [LARGE SCALE GENOMIC DNA]</scope>
    <source>
        <strain evidence="2">LRV0_1</strain>
    </source>
</reference>
<protein>
    <submittedName>
        <fullName evidence="2">Uncharacterized protein</fullName>
    </submittedName>
</protein>
<feature type="compositionally biased region" description="Basic and acidic residues" evidence="1">
    <location>
        <begin position="75"/>
        <end position="99"/>
    </location>
</feature>
<dbReference type="EMBL" id="JAOYFB010000004">
    <property type="protein sequence ID" value="KAK4014095.1"/>
    <property type="molecule type" value="Genomic_DNA"/>
</dbReference>
<proteinExistence type="predicted"/>
<dbReference type="Proteomes" id="UP001234178">
    <property type="component" value="Unassembled WGS sequence"/>
</dbReference>
<accession>A0ABQ9ZNC7</accession>
<keyword evidence="3" id="KW-1185">Reference proteome</keyword>
<organism evidence="2 3">
    <name type="scientific">Daphnia magna</name>
    <dbReference type="NCBI Taxonomy" id="35525"/>
    <lineage>
        <taxon>Eukaryota</taxon>
        <taxon>Metazoa</taxon>
        <taxon>Ecdysozoa</taxon>
        <taxon>Arthropoda</taxon>
        <taxon>Crustacea</taxon>
        <taxon>Branchiopoda</taxon>
        <taxon>Diplostraca</taxon>
        <taxon>Cladocera</taxon>
        <taxon>Anomopoda</taxon>
        <taxon>Daphniidae</taxon>
        <taxon>Daphnia</taxon>
    </lineage>
</organism>
<gene>
    <name evidence="2" type="ORF">OUZ56_026640</name>
</gene>
<sequence length="99" mass="11482">MLTEVAEVVQDLPLPAIDSAIALLQRLVRRWKLNAKIRLFEDGDNQVEEEELSQKNRRRKGETSMEQPPAKKKKTSQEAEESYKEHQQQLDAEEPKDVP</sequence>
<evidence type="ECO:0000256" key="1">
    <source>
        <dbReference type="SAM" id="MobiDB-lite"/>
    </source>
</evidence>
<feature type="region of interest" description="Disordered" evidence="1">
    <location>
        <begin position="42"/>
        <end position="99"/>
    </location>
</feature>
<feature type="compositionally biased region" description="Acidic residues" evidence="1">
    <location>
        <begin position="42"/>
        <end position="51"/>
    </location>
</feature>
<comment type="caution">
    <text evidence="2">The sequence shown here is derived from an EMBL/GenBank/DDBJ whole genome shotgun (WGS) entry which is preliminary data.</text>
</comment>
<name>A0ABQ9ZNC7_9CRUS</name>
<evidence type="ECO:0000313" key="2">
    <source>
        <dbReference type="EMBL" id="KAK4014095.1"/>
    </source>
</evidence>